<sequence>MIQAALFLGCILLSSVTAFPWKTQDGGLPHQPAGTETEPTQLLYSKSPPPTSSTCRNLLSMAPLPPVAPLSESLSLLALRVVLENIGCPAEAYSLQLQLREMGGKDSTETLILESQKHSQEEGIGNNEAILRHLVASPGEIKRVERSVTVPEACTSEQGWVLRELAQLLVEVAEKLPSIDLVREFKASAVNATQQCTMESWEHMNEVGKRLISNPEIENATIPIEDRVYLISRLTVLLKRVFMSFLRNFFQTYFG</sequence>
<feature type="chain" id="PRO_5044728680" evidence="2">
    <location>
        <begin position="19"/>
        <end position="255"/>
    </location>
</feature>
<protein>
    <submittedName>
        <fullName evidence="3 4">Apolipoprotein N</fullName>
    </submittedName>
</protein>
<evidence type="ECO:0000313" key="5">
    <source>
        <dbReference type="Proteomes" id="UP000002494"/>
    </source>
</evidence>
<evidence type="ECO:0000256" key="2">
    <source>
        <dbReference type="SAM" id="SignalP"/>
    </source>
</evidence>
<dbReference type="eggNOG" id="ENOG502TBR1">
    <property type="taxonomic scope" value="Eukaryota"/>
</dbReference>
<dbReference type="GeneID" id="304603"/>
<dbReference type="PaxDb" id="10116-ENSRNOP00000040341"/>
<dbReference type="AGR" id="RGD:1311384"/>
<name>A6KSB3_RAT</name>
<dbReference type="PANTHER" id="PTHR15011">
    <property type="entry name" value="APOLIPOPROTEIN F"/>
    <property type="match status" value="1"/>
</dbReference>
<dbReference type="OMA" id="NRWVLYE"/>
<accession>A6KSB3</accession>
<dbReference type="RGD" id="1311384">
    <property type="gene designation" value="Apon"/>
</dbReference>
<dbReference type="Bgee" id="ENSRNOG00000033466">
    <property type="expression patterns" value="Expressed in liver"/>
</dbReference>
<dbReference type="InterPro" id="IPR026114">
    <property type="entry name" value="APOF"/>
</dbReference>
<proteinExistence type="evidence at protein level"/>
<dbReference type="KEGG" id="rno:304603"/>
<gene>
    <name evidence="3 4 6" type="primary">Apon</name>
</gene>
<evidence type="ECO:0000313" key="6">
    <source>
        <dbReference type="RGD" id="1311384"/>
    </source>
</evidence>
<evidence type="ECO:0007829" key="8">
    <source>
        <dbReference type="PubMed" id="22673903"/>
    </source>
</evidence>
<reference evidence="3" key="1">
    <citation type="journal article" date="2004" name="Genome Res.">
        <title>The status, quality, and expansion of the NIH full-length cDNA project: the Mammalian Gene Collection (MGC).</title>
        <authorList>
            <consortium name="The MGC Project Team"/>
            <person name="Gerhard D.S."/>
            <person name="Wagner L."/>
            <person name="Feingold E.A."/>
            <person name="Shenmen C.M."/>
            <person name="Grouse L.H."/>
            <person name="Schuler G."/>
            <person name="Klein S.L."/>
            <person name="Old S."/>
            <person name="Rasooly R."/>
            <person name="Good P."/>
            <person name="Guyer M."/>
            <person name="Peck A.M."/>
            <person name="Derge J.G."/>
            <person name="Lipman D."/>
            <person name="Collins F.S."/>
            <person name="Jang W."/>
            <person name="Sherry S."/>
            <person name="Feolo M."/>
            <person name="Misquitta L."/>
            <person name="Lee E."/>
            <person name="Rotmistrovsky K."/>
            <person name="Greenhut S.F."/>
            <person name="Schaefer C.F."/>
            <person name="Buetow K."/>
            <person name="Bonner T.I."/>
            <person name="Haussler D."/>
            <person name="Kent J."/>
            <person name="Kiekhaus M."/>
            <person name="Furey T."/>
            <person name="Brent M."/>
            <person name="Prange C."/>
            <person name="Schreiber K."/>
            <person name="Shapiro N."/>
            <person name="Bhat N.K."/>
            <person name="Hopkins R.F."/>
            <person name="Hsie F."/>
            <person name="Driscoll T."/>
            <person name="Soares M.B."/>
            <person name="Casavant T.L."/>
            <person name="Scheetz T.E."/>
            <person name="Brown-stein M.J."/>
            <person name="Usdin T.B."/>
            <person name="Toshiyuki S."/>
            <person name="Carninci P."/>
            <person name="Piao Y."/>
            <person name="Dudekula D.B."/>
            <person name="Ko M.S."/>
            <person name="Kawakami K."/>
            <person name="Suzuki Y."/>
            <person name="Sugano S."/>
            <person name="Gruber C.E."/>
            <person name="Smith M.R."/>
            <person name="Simmons B."/>
            <person name="Moore T."/>
            <person name="Waterman R."/>
            <person name="Johnson S.L."/>
            <person name="Ruan Y."/>
            <person name="Wei C.L."/>
            <person name="Mathavan S."/>
            <person name="Gunaratne P.H."/>
            <person name="Wu J."/>
            <person name="Garcia A.M."/>
            <person name="Hulyk S.W."/>
            <person name="Fuh E."/>
            <person name="Yuan Y."/>
            <person name="Sneed A."/>
            <person name="Kowis C."/>
            <person name="Hodgson A."/>
            <person name="Muzny D.M."/>
            <person name="McPherson J."/>
            <person name="Gibbs R.A."/>
            <person name="Fahey J."/>
            <person name="Helton E."/>
            <person name="Ketteman M."/>
            <person name="Madan A."/>
            <person name="Rodrigues S."/>
            <person name="Sanchez A."/>
            <person name="Whiting M."/>
            <person name="Madari A."/>
            <person name="Young A.C."/>
            <person name="Wetherby K.D."/>
            <person name="Granite S.J."/>
            <person name="Kwong P.N."/>
            <person name="Brinkley C.P."/>
            <person name="Pearson R.L."/>
            <person name="Bouffard G.G."/>
            <person name="Blakesly R.W."/>
            <person name="Green E.D."/>
            <person name="Dickson M.C."/>
            <person name="Rodriguez A.C."/>
            <person name="Grimwood J."/>
            <person name="Schmutz J."/>
            <person name="Myers R.M."/>
            <person name="Butterfield Y.S."/>
            <person name="Griffith M."/>
            <person name="Griffith O.L."/>
            <person name="Krzywinski M.I."/>
            <person name="Liao N."/>
            <person name="Morin R."/>
            <person name="Morrin R."/>
            <person name="Palmquist D."/>
            <person name="Petrescu A.S."/>
            <person name="Skalska U."/>
            <person name="Smailus D.E."/>
            <person name="Stott J.M."/>
            <person name="Schnerch A."/>
            <person name="Schein J.E."/>
            <person name="Jones S.J."/>
            <person name="Holt R.A."/>
            <person name="Baross A."/>
            <person name="Marra M.A."/>
            <person name="Clifton S."/>
            <person name="Makowski K.A."/>
            <person name="Bosak S."/>
            <person name="Malek J."/>
        </authorList>
    </citation>
    <scope>NUCLEOTIDE SEQUENCE [LARGE SCALE MRNA]</scope>
    <source>
        <tissue evidence="3">Liver</tissue>
    </source>
</reference>
<keyword evidence="7" id="KW-1267">Proteomics identification</keyword>
<feature type="region of interest" description="Disordered" evidence="1">
    <location>
        <begin position="26"/>
        <end position="48"/>
    </location>
</feature>
<keyword evidence="5" id="KW-1185">Reference proteome</keyword>
<evidence type="ECO:0000313" key="4">
    <source>
        <dbReference type="Ensembl" id="ENSRNOP00000040341.2"/>
    </source>
</evidence>
<dbReference type="Pfam" id="PF15148">
    <property type="entry name" value="Apolipo_F"/>
    <property type="match status" value="1"/>
</dbReference>
<reference evidence="4" key="4">
    <citation type="submission" date="2025-05" db="UniProtKB">
        <authorList>
            <consortium name="Ensembl"/>
        </authorList>
    </citation>
    <scope>IDENTIFICATION</scope>
    <source>
        <strain evidence="4">Brown Norway</strain>
    </source>
</reference>
<dbReference type="Proteomes" id="UP000002494">
    <property type="component" value="Chromosome 7"/>
</dbReference>
<dbReference type="HOGENOM" id="CLU_1111110_0_0_1"/>
<dbReference type="OrthoDB" id="9836085at2759"/>
<dbReference type="RefSeq" id="NP_001009385.1">
    <property type="nucleotide sequence ID" value="NM_001009385.1"/>
</dbReference>
<dbReference type="CTD" id="28194"/>
<feature type="signal peptide" evidence="2">
    <location>
        <begin position="1"/>
        <end position="18"/>
    </location>
</feature>
<organism evidence="3">
    <name type="scientific">Rattus norvegicus</name>
    <name type="common">Rat</name>
    <dbReference type="NCBI Taxonomy" id="10116"/>
    <lineage>
        <taxon>Eukaryota</taxon>
        <taxon>Metazoa</taxon>
        <taxon>Chordata</taxon>
        <taxon>Craniata</taxon>
        <taxon>Vertebrata</taxon>
        <taxon>Euteleostomi</taxon>
        <taxon>Mammalia</taxon>
        <taxon>Eutheria</taxon>
        <taxon>Euarchontoglires</taxon>
        <taxon>Glires</taxon>
        <taxon>Rodentia</taxon>
        <taxon>Myomorpha</taxon>
        <taxon>Muroidea</taxon>
        <taxon>Muridae</taxon>
        <taxon>Murinae</taxon>
        <taxon>Rattus</taxon>
    </lineage>
</organism>
<dbReference type="PANTHER" id="PTHR15011:SF1">
    <property type="entry name" value="APOLIPOPROTEIN N"/>
    <property type="match status" value="1"/>
</dbReference>
<dbReference type="STRING" id="10116.ENSRNOP00000040341"/>
<evidence type="ECO:0000313" key="3">
    <source>
        <dbReference type="EMBL" id="AAH88168.1"/>
    </source>
</evidence>
<keyword evidence="3" id="KW-0449">Lipoprotein</keyword>
<evidence type="ECO:0000256" key="1">
    <source>
        <dbReference type="SAM" id="MobiDB-lite"/>
    </source>
</evidence>
<dbReference type="AlphaFoldDB" id="A6KSB3"/>
<reference evidence="8" key="3">
    <citation type="journal article" date="2012" name="Nat. Commun.">
        <title>Quantitative maps of protein phosphorylation sites across 14 different rat organs and tissues.</title>
        <authorList>
            <person name="Lundby A."/>
            <person name="Secher A."/>
            <person name="Lage K."/>
            <person name="Nordsborg N.B."/>
            <person name="Dmytriyev A."/>
            <person name="Lundby C."/>
            <person name="Olsen J.V."/>
        </authorList>
    </citation>
    <scope>IDENTIFICATION BY MASS SPECTROMETRY [LARGE SCALE ANALYSIS]</scope>
</reference>
<dbReference type="UCSC" id="RGD:1311384">
    <property type="organism name" value="rat"/>
</dbReference>
<evidence type="ECO:0007829" key="7">
    <source>
        <dbReference type="PeptideAtlas" id="A6KSB3"/>
    </source>
</evidence>
<reference evidence="4 5" key="2">
    <citation type="journal article" date="2004" name="Nature">
        <title>Genome sequence of the Brown Norway rat yields insights into mammalian evolution.</title>
        <authorList>
            <consortium name="Rat Genome Sequencing Project Consortium"/>
            <person name="Gibbs R.A."/>
            <person name="Weinstock G.M."/>
            <person name="Metzker M.L."/>
            <person name="Muzny D.M."/>
            <person name="Sodergren E.J."/>
            <person name="Scherer S."/>
            <person name="Scott G."/>
            <person name="Steffen D."/>
            <person name="Worley K.C."/>
            <person name="Burch P.E."/>
            <person name="Okwuonu G."/>
            <person name="Hines S."/>
            <person name="Lewis L."/>
            <person name="Deramo C."/>
            <person name="Delgado O."/>
            <person name="Dugan-Rocha S."/>
            <person name="Miner G."/>
            <person name="Morgan M."/>
            <person name="Hawes A."/>
            <person name="Gill R."/>
            <person name="Holt R.A."/>
            <person name="Adams M.D."/>
            <person name="Amanatides P.G."/>
            <person name="Baden-Tillson H."/>
            <person name="Barnstead M."/>
            <person name="Chin S."/>
            <person name="Evans C.A."/>
            <person name="Ferriera S."/>
            <person name="Fosler C."/>
            <person name="Glodek A."/>
            <person name="Gu Z."/>
            <person name="Jennings D."/>
            <person name="Kraft C.L."/>
            <person name="Nguyen T."/>
            <person name="Pfannkoch C.M."/>
            <person name="Sitter C."/>
            <person name="Sutton G.G."/>
            <person name="Venter J.C."/>
            <person name="Woodage T."/>
            <person name="Smith D."/>
            <person name="Lee H.-M."/>
            <person name="Gustafson E."/>
            <person name="Cahill P."/>
            <person name="Kana A."/>
            <person name="Doucette-Stamm L."/>
            <person name="Weinstock K."/>
            <person name="Fechtel K."/>
            <person name="Weiss R.B."/>
            <person name="Dunn D.M."/>
            <person name="Green E.D."/>
            <person name="Blakesley R.W."/>
            <person name="Bouffard G.G."/>
            <person name="De Jong P.J."/>
            <person name="Osoegawa K."/>
            <person name="Zhu B."/>
            <person name="Marra M."/>
            <person name="Schein J."/>
            <person name="Bosdet I."/>
            <person name="Fjell C."/>
            <person name="Jones S."/>
            <person name="Krzywinski M."/>
            <person name="Mathewson C."/>
            <person name="Siddiqui A."/>
            <person name="Wye N."/>
            <person name="McPherson J."/>
            <person name="Zhao S."/>
            <person name="Fraser C.M."/>
            <person name="Shetty J."/>
            <person name="Shatsman S."/>
            <person name="Geer K."/>
            <person name="Chen Y."/>
            <person name="Abramzon S."/>
            <person name="Nierman W.C."/>
            <person name="Havlak P.H."/>
            <person name="Chen R."/>
            <person name="Durbin K.J."/>
            <person name="Egan A."/>
            <person name="Ren Y."/>
            <person name="Song X.-Z."/>
            <person name="Li B."/>
            <person name="Liu Y."/>
            <person name="Qin X."/>
            <person name="Cawley S."/>
            <person name="Cooney A.J."/>
            <person name="D'Souza L.M."/>
            <person name="Martin K."/>
            <person name="Wu J.Q."/>
            <person name="Gonzalez-Garay M.L."/>
            <person name="Jackson A.R."/>
            <person name="Kalafus K.J."/>
            <person name="McLeod M.P."/>
            <person name="Milosavljevic A."/>
            <person name="Virk D."/>
            <person name="Volkov A."/>
            <person name="Wheeler D.A."/>
            <person name="Zhang Z."/>
            <person name="Bailey J.A."/>
            <person name="Eichler E.E."/>
            <person name="Tuzun E."/>
            <person name="Birney E."/>
            <person name="Mongin E."/>
            <person name="Ureta-Vidal A."/>
            <person name="Woodwark C."/>
            <person name="Zdobnov E."/>
            <person name="Bork P."/>
            <person name="Suyama M."/>
            <person name="Torrents D."/>
            <person name="Alexandersson M."/>
            <person name="Trask B.J."/>
            <person name="Young J.M."/>
            <person name="Huang H."/>
            <person name="Wang H."/>
            <person name="Xing H."/>
            <person name="Daniels S."/>
            <person name="Gietzen D."/>
            <person name="Schmidt J."/>
            <person name="Stevens K."/>
            <person name="Vitt U."/>
            <person name="Wingrove J."/>
            <person name="Camara F."/>
            <person name="Mar Alba M."/>
            <person name="Abril J.F."/>
            <person name="Guigo R."/>
            <person name="Smit A."/>
            <person name="Dubchak I."/>
            <person name="Rubin E.M."/>
            <person name="Couronne O."/>
            <person name="Poliakov A."/>
            <person name="Huebner N."/>
            <person name="Ganten D."/>
            <person name="Goesele C."/>
            <person name="Hummel O."/>
            <person name="Kreitler T."/>
            <person name="Lee Y.-A."/>
            <person name="Monti J."/>
            <person name="Schulz H."/>
            <person name="Zimdahl H."/>
            <person name="Himmelbauer H."/>
            <person name="Lehrach H."/>
            <person name="Jacob H.J."/>
            <person name="Bromberg S."/>
            <person name="Gullings-Handley J."/>
            <person name="Jensen-Seaman M.I."/>
            <person name="Kwitek A.E."/>
            <person name="Lazar J."/>
            <person name="Pasko D."/>
            <person name="Tonellato P.J."/>
            <person name="Twigger S."/>
            <person name="Ponting C.P."/>
            <person name="Duarte J.M."/>
            <person name="Rice S."/>
            <person name="Goodstadt L."/>
            <person name="Beatson S.A."/>
            <person name="Emes R.D."/>
            <person name="Winter E.E."/>
            <person name="Webber C."/>
            <person name="Brandt P."/>
            <person name="Nyakatura G."/>
            <person name="Adetobi M."/>
            <person name="Chiaromonte F."/>
            <person name="Elnitski L."/>
            <person name="Eswara P."/>
            <person name="Hardison R.C."/>
            <person name="Hou M."/>
            <person name="Kolbe D."/>
            <person name="Makova K."/>
            <person name="Miller W."/>
            <person name="Nekrutenko A."/>
            <person name="Riemer C."/>
            <person name="Schwartz S."/>
            <person name="Taylor J."/>
            <person name="Yang S."/>
            <person name="Zhang Y."/>
            <person name="Lindpaintner K."/>
            <person name="Andrews T.D."/>
            <person name="Caccamo M."/>
            <person name="Clamp M."/>
            <person name="Clarke L."/>
            <person name="Curwen V."/>
            <person name="Durbin R.M."/>
            <person name="Eyras E."/>
            <person name="Searle S.M."/>
            <person name="Cooper G.M."/>
            <person name="Batzoglou S."/>
            <person name="Brudno M."/>
            <person name="Sidow A."/>
            <person name="Stone E.A."/>
            <person name="Payseur B.A."/>
            <person name="Bourque G."/>
            <person name="Lopez-Otin C."/>
            <person name="Puente X.S."/>
            <person name="Chakrabarti K."/>
            <person name="Chatterji S."/>
            <person name="Dewey C."/>
            <person name="Pachter L."/>
            <person name="Bray N."/>
            <person name="Yap V.B."/>
            <person name="Caspi A."/>
            <person name="Tesler G."/>
            <person name="Pevzner P.A."/>
            <person name="Haussler D."/>
            <person name="Roskin K.M."/>
            <person name="Baertsch R."/>
            <person name="Clawson H."/>
            <person name="Furey T.S."/>
            <person name="Hinrichs A.S."/>
            <person name="Karolchik D."/>
            <person name="Kent W.J."/>
            <person name="Rosenbloom K.R."/>
            <person name="Trumbower H."/>
            <person name="Weirauch M."/>
            <person name="Cooper D.N."/>
            <person name="Stenson P.D."/>
            <person name="Ma B."/>
            <person name="Brent M."/>
            <person name="Arumugam M."/>
            <person name="Shteynberg D."/>
            <person name="Copley R.R."/>
            <person name="Taylor M.S."/>
            <person name="Riethman H."/>
            <person name="Mudunuri U."/>
            <person name="Peterson J."/>
            <person name="Guyer M."/>
            <person name="Felsenfeld A."/>
            <person name="Old S."/>
            <person name="Mockrin S."/>
            <person name="Collins F.S."/>
        </authorList>
    </citation>
    <scope>NUCLEOTIDE SEQUENCE [LARGE SCALE GENOMIC DNA]</scope>
    <source>
        <strain evidence="4 5">Brown Norway</strain>
    </source>
</reference>
<dbReference type="Ensembl" id="ENSRNOT00000043908.6">
    <property type="protein sequence ID" value="ENSRNOP00000040341.2"/>
    <property type="gene ID" value="ENSRNOG00000033466.6"/>
</dbReference>
<dbReference type="EMBL" id="BC088168">
    <property type="protein sequence ID" value="AAH88168.1"/>
    <property type="molecule type" value="mRNA"/>
</dbReference>
<accession>Q5M890</accession>
<keyword evidence="2" id="KW-0732">Signal</keyword>
<dbReference type="GeneTree" id="ENSGT00500000045104"/>